<feature type="region of interest" description="Disordered" evidence="1">
    <location>
        <begin position="152"/>
        <end position="173"/>
    </location>
</feature>
<evidence type="ECO:0000313" key="4">
    <source>
        <dbReference type="Proteomes" id="UP001642409"/>
    </source>
</evidence>
<protein>
    <submittedName>
        <fullName evidence="3">Hypothetical_protein</fullName>
    </submittedName>
</protein>
<dbReference type="EMBL" id="CATOUU010000889">
    <property type="protein sequence ID" value="CAI9957542.1"/>
    <property type="molecule type" value="Genomic_DNA"/>
</dbReference>
<reference evidence="2" key="1">
    <citation type="submission" date="2023-06" db="EMBL/GenBank/DDBJ databases">
        <authorList>
            <person name="Kurt Z."/>
        </authorList>
    </citation>
    <scope>NUCLEOTIDE SEQUENCE</scope>
</reference>
<evidence type="ECO:0000313" key="2">
    <source>
        <dbReference type="EMBL" id="CAI9957542.1"/>
    </source>
</evidence>
<proteinExistence type="predicted"/>
<organism evidence="2">
    <name type="scientific">Hexamita inflata</name>
    <dbReference type="NCBI Taxonomy" id="28002"/>
    <lineage>
        <taxon>Eukaryota</taxon>
        <taxon>Metamonada</taxon>
        <taxon>Diplomonadida</taxon>
        <taxon>Hexamitidae</taxon>
        <taxon>Hexamitinae</taxon>
        <taxon>Hexamita</taxon>
    </lineage>
</organism>
<dbReference type="EMBL" id="CAXDID020000050">
    <property type="protein sequence ID" value="CAL6005180.1"/>
    <property type="molecule type" value="Genomic_DNA"/>
</dbReference>
<dbReference type="AlphaFoldDB" id="A0AA86QNY9"/>
<sequence>MNARVPKAGGNRRVSEIIFDEKTSEISFQALQPSRQCRYIHQSLQSRARYLAVVSVDKFSFRSRNPVAEPDENTEILFEIDEVNLELVSPIPRGPACYSRRRPLRKRVALGRSLGIVVRLPFQMKIQKCLRCRKQRFLIPLLHRWRRPTPAERACSSPAASEKGKGKQNVLPSGQRCRPADFTFRQVPVKLVFFGGIIVYINNSSSISVNNLTNSIYVKLQIQLFSLQRLQIKRVLLHHMLAQTTFSQFQNLTVSLSGSYNTQKLSS</sequence>
<gene>
    <name evidence="3" type="ORF">HINF_LOCUS19245</name>
    <name evidence="2" type="ORF">HINF_LOCUS45187</name>
</gene>
<reference evidence="3 4" key="2">
    <citation type="submission" date="2024-07" db="EMBL/GenBank/DDBJ databases">
        <authorList>
            <person name="Akdeniz Z."/>
        </authorList>
    </citation>
    <scope>NUCLEOTIDE SEQUENCE [LARGE SCALE GENOMIC DNA]</scope>
</reference>
<name>A0AA86QNY9_9EUKA</name>
<evidence type="ECO:0000256" key="1">
    <source>
        <dbReference type="SAM" id="MobiDB-lite"/>
    </source>
</evidence>
<dbReference type="Proteomes" id="UP001642409">
    <property type="component" value="Unassembled WGS sequence"/>
</dbReference>
<accession>A0AA86QNY9</accession>
<comment type="caution">
    <text evidence="2">The sequence shown here is derived from an EMBL/GenBank/DDBJ whole genome shotgun (WGS) entry which is preliminary data.</text>
</comment>
<keyword evidence="4" id="KW-1185">Reference proteome</keyword>
<evidence type="ECO:0000313" key="3">
    <source>
        <dbReference type="EMBL" id="CAL6005180.1"/>
    </source>
</evidence>